<comment type="caution">
    <text evidence="1">The sequence shown here is derived from an EMBL/GenBank/DDBJ whole genome shotgun (WGS) entry which is preliminary data.</text>
</comment>
<proteinExistence type="predicted"/>
<evidence type="ECO:0000313" key="1">
    <source>
        <dbReference type="EMBL" id="KAJ2761333.1"/>
    </source>
</evidence>
<sequence length="423" mass="44786">RVGANGKLNAQFRQHAPRLRAALDQIKRERGATSDADLVPPELRDEVPTFRYVRVNLLAATVDEVVGHFEQDGYRLAQGVQRDQLHSVLAAGSRAFIRDPDLHDLLAFPPGTDLHAHPLLASGGIVLQDKASCMPAHVVRPPPGAAALDACAAPGNKTSHMASLMANTGRIYAFDKDRARLATLVRLTGRAHSQIISAKCASFLDIDPADPQYAAVEYALVDPSCSGSGIVNRMDALVDAYIAGAGRGPAAASDDADAARAQAARLQKLAEFQTSVVLHAMRFPGVNRVSYSTCSVHVEENEAVVARVLAAQPEFALAPADQVIPTWPRRGLEAAGLTAAQAAALVRALPEDGTNGFFVAGFVRVAPPAAPAAPAPSDGQPARARRDKRKRDAEPAAPPPPPPSTPKSRGKKRPRRKVAVAAR</sequence>
<evidence type="ECO:0000313" key="2">
    <source>
        <dbReference type="Proteomes" id="UP001140234"/>
    </source>
</evidence>
<accession>A0ACC1JL48</accession>
<dbReference type="EMBL" id="JANBUJ010003255">
    <property type="protein sequence ID" value="KAJ2761333.1"/>
    <property type="molecule type" value="Genomic_DNA"/>
</dbReference>
<feature type="non-terminal residue" evidence="1">
    <location>
        <position position="1"/>
    </location>
</feature>
<keyword evidence="2" id="KW-1185">Reference proteome</keyword>
<dbReference type="Proteomes" id="UP001140234">
    <property type="component" value="Unassembled WGS sequence"/>
</dbReference>
<name>A0ACC1JL48_9FUNG</name>
<protein>
    <submittedName>
        <fullName evidence="1">Uncharacterized protein</fullName>
    </submittedName>
</protein>
<gene>
    <name evidence="1" type="ORF">IWQ57_006079</name>
</gene>
<organism evidence="1 2">
    <name type="scientific">Coemansia nantahalensis</name>
    <dbReference type="NCBI Taxonomy" id="2789366"/>
    <lineage>
        <taxon>Eukaryota</taxon>
        <taxon>Fungi</taxon>
        <taxon>Fungi incertae sedis</taxon>
        <taxon>Zoopagomycota</taxon>
        <taxon>Kickxellomycotina</taxon>
        <taxon>Kickxellomycetes</taxon>
        <taxon>Kickxellales</taxon>
        <taxon>Kickxellaceae</taxon>
        <taxon>Coemansia</taxon>
    </lineage>
</organism>
<reference evidence="1" key="1">
    <citation type="submission" date="2022-07" db="EMBL/GenBank/DDBJ databases">
        <title>Phylogenomic reconstructions and comparative analyses of Kickxellomycotina fungi.</title>
        <authorList>
            <person name="Reynolds N.K."/>
            <person name="Stajich J.E."/>
            <person name="Barry K."/>
            <person name="Grigoriev I.V."/>
            <person name="Crous P."/>
            <person name="Smith M.E."/>
        </authorList>
    </citation>
    <scope>NUCLEOTIDE SEQUENCE</scope>
    <source>
        <strain evidence="1">CBS 109366</strain>
    </source>
</reference>